<reference evidence="3 4" key="1">
    <citation type="submission" date="2019-04" db="EMBL/GenBank/DDBJ databases">
        <authorList>
            <person name="Van Vliet M D."/>
        </authorList>
    </citation>
    <scope>NUCLEOTIDE SEQUENCE [LARGE SCALE GENOMIC DNA]</scope>
    <source>
        <strain evidence="3 4">F1</strain>
    </source>
</reference>
<gene>
    <name evidence="3" type="primary">paaI</name>
    <name evidence="3" type="ORF">PDESU_01789</name>
</gene>
<dbReference type="Gene3D" id="3.10.129.10">
    <property type="entry name" value="Hotdog Thioesterase"/>
    <property type="match status" value="1"/>
</dbReference>
<dbReference type="NCBIfam" id="TIGR00369">
    <property type="entry name" value="unchar_dom_1"/>
    <property type="match status" value="1"/>
</dbReference>
<dbReference type="CDD" id="cd03443">
    <property type="entry name" value="PaaI_thioesterase"/>
    <property type="match status" value="1"/>
</dbReference>
<dbReference type="EMBL" id="CAAHFG010000001">
    <property type="protein sequence ID" value="VGO13233.1"/>
    <property type="molecule type" value="Genomic_DNA"/>
</dbReference>
<dbReference type="RefSeq" id="WP_136078821.1">
    <property type="nucleotide sequence ID" value="NZ_CAAHFG010000001.1"/>
</dbReference>
<keyword evidence="4" id="KW-1185">Reference proteome</keyword>
<dbReference type="Pfam" id="PF03061">
    <property type="entry name" value="4HBT"/>
    <property type="match status" value="1"/>
</dbReference>
<feature type="domain" description="Thioesterase" evidence="2">
    <location>
        <begin position="47"/>
        <end position="119"/>
    </location>
</feature>
<dbReference type="InterPro" id="IPR052723">
    <property type="entry name" value="Acyl-CoA_thioesterase_PaaI"/>
</dbReference>
<organism evidence="3 4">
    <name type="scientific">Pontiella desulfatans</name>
    <dbReference type="NCBI Taxonomy" id="2750659"/>
    <lineage>
        <taxon>Bacteria</taxon>
        <taxon>Pseudomonadati</taxon>
        <taxon>Kiritimatiellota</taxon>
        <taxon>Kiritimatiellia</taxon>
        <taxon>Kiritimatiellales</taxon>
        <taxon>Pontiellaceae</taxon>
        <taxon>Pontiella</taxon>
    </lineage>
</organism>
<dbReference type="InterPro" id="IPR029069">
    <property type="entry name" value="HotDog_dom_sf"/>
</dbReference>
<keyword evidence="1" id="KW-0378">Hydrolase</keyword>
<evidence type="ECO:0000313" key="3">
    <source>
        <dbReference type="EMBL" id="VGO13233.1"/>
    </source>
</evidence>
<evidence type="ECO:0000259" key="2">
    <source>
        <dbReference type="Pfam" id="PF03061"/>
    </source>
</evidence>
<name>A0A6C2U042_PONDE</name>
<evidence type="ECO:0000313" key="4">
    <source>
        <dbReference type="Proteomes" id="UP000366872"/>
    </source>
</evidence>
<protein>
    <submittedName>
        <fullName evidence="3">Acyl-coenzyme A thioesterase PaaI</fullName>
    </submittedName>
</protein>
<sequence>MSAEKIKKLIRENDQLGNLLGVNLTEVSEGRAYAELKIEKQHLNAAGVAHGASIFALADIALAAASNSYGNVALLTNGNIQVFHATQLGDTLIAKAKEVSASRRLAHYRIKVTNSVGDQIAVYNATVYKTSAPLPDGE</sequence>
<evidence type="ECO:0000256" key="1">
    <source>
        <dbReference type="ARBA" id="ARBA00022801"/>
    </source>
</evidence>
<dbReference type="InterPro" id="IPR006683">
    <property type="entry name" value="Thioestr_dom"/>
</dbReference>
<dbReference type="Proteomes" id="UP000366872">
    <property type="component" value="Unassembled WGS sequence"/>
</dbReference>
<dbReference type="PANTHER" id="PTHR42856">
    <property type="entry name" value="ACYL-COENZYME A THIOESTERASE PAAI"/>
    <property type="match status" value="1"/>
</dbReference>
<accession>A0A6C2U042</accession>
<dbReference type="SUPFAM" id="SSF54637">
    <property type="entry name" value="Thioesterase/thiol ester dehydrase-isomerase"/>
    <property type="match status" value="1"/>
</dbReference>
<dbReference type="GO" id="GO:0016289">
    <property type="term" value="F:acyl-CoA hydrolase activity"/>
    <property type="evidence" value="ECO:0007669"/>
    <property type="project" value="UniProtKB-ARBA"/>
</dbReference>
<dbReference type="AlphaFoldDB" id="A0A6C2U042"/>
<proteinExistence type="predicted"/>
<dbReference type="PANTHER" id="PTHR42856:SF1">
    <property type="entry name" value="ACYL-COENZYME A THIOESTERASE PAAI"/>
    <property type="match status" value="1"/>
</dbReference>
<dbReference type="InterPro" id="IPR003736">
    <property type="entry name" value="PAAI_dom"/>
</dbReference>